<accession>A0A9P4J1P3</accession>
<dbReference type="EMBL" id="ML996085">
    <property type="protein sequence ID" value="KAF2153511.1"/>
    <property type="molecule type" value="Genomic_DNA"/>
</dbReference>
<keyword evidence="2" id="KW-1185">Reference proteome</keyword>
<name>A0A9P4J1P3_9PEZI</name>
<protein>
    <submittedName>
        <fullName evidence="1">Uncharacterized protein</fullName>
    </submittedName>
</protein>
<reference evidence="1" key="1">
    <citation type="journal article" date="2020" name="Stud. Mycol.">
        <title>101 Dothideomycetes genomes: a test case for predicting lifestyles and emergence of pathogens.</title>
        <authorList>
            <person name="Haridas S."/>
            <person name="Albert R."/>
            <person name="Binder M."/>
            <person name="Bloem J."/>
            <person name="Labutti K."/>
            <person name="Salamov A."/>
            <person name="Andreopoulos B."/>
            <person name="Baker S."/>
            <person name="Barry K."/>
            <person name="Bills G."/>
            <person name="Bluhm B."/>
            <person name="Cannon C."/>
            <person name="Castanera R."/>
            <person name="Culley D."/>
            <person name="Daum C."/>
            <person name="Ezra D."/>
            <person name="Gonzalez J."/>
            <person name="Henrissat B."/>
            <person name="Kuo A."/>
            <person name="Liang C."/>
            <person name="Lipzen A."/>
            <person name="Lutzoni F."/>
            <person name="Magnuson J."/>
            <person name="Mondo S."/>
            <person name="Nolan M."/>
            <person name="Ohm R."/>
            <person name="Pangilinan J."/>
            <person name="Park H.-J."/>
            <person name="Ramirez L."/>
            <person name="Alfaro M."/>
            <person name="Sun H."/>
            <person name="Tritt A."/>
            <person name="Yoshinaga Y."/>
            <person name="Zwiers L.-H."/>
            <person name="Turgeon B."/>
            <person name="Goodwin S."/>
            <person name="Spatafora J."/>
            <person name="Crous P."/>
            <person name="Grigoriev I."/>
        </authorList>
    </citation>
    <scope>NUCLEOTIDE SEQUENCE</scope>
    <source>
        <strain evidence="1">CBS 260.36</strain>
    </source>
</reference>
<dbReference type="AlphaFoldDB" id="A0A9P4J1P3"/>
<dbReference type="Proteomes" id="UP000799439">
    <property type="component" value="Unassembled WGS sequence"/>
</dbReference>
<gene>
    <name evidence="1" type="ORF">K461DRAFT_141403</name>
</gene>
<comment type="caution">
    <text evidence="1">The sequence shown here is derived from an EMBL/GenBank/DDBJ whole genome shotgun (WGS) entry which is preliminary data.</text>
</comment>
<evidence type="ECO:0000313" key="1">
    <source>
        <dbReference type="EMBL" id="KAF2153511.1"/>
    </source>
</evidence>
<sequence length="76" mass="8268">MLTTCCSAKNKRVISLSASSVLCLKLSCLTCSNGNSTRGSQQGQVAVLIVHPRLLSRPSHPTFLHRPTQHRTPRQG</sequence>
<organism evidence="1 2">
    <name type="scientific">Myriangium duriaei CBS 260.36</name>
    <dbReference type="NCBI Taxonomy" id="1168546"/>
    <lineage>
        <taxon>Eukaryota</taxon>
        <taxon>Fungi</taxon>
        <taxon>Dikarya</taxon>
        <taxon>Ascomycota</taxon>
        <taxon>Pezizomycotina</taxon>
        <taxon>Dothideomycetes</taxon>
        <taxon>Dothideomycetidae</taxon>
        <taxon>Myriangiales</taxon>
        <taxon>Myriangiaceae</taxon>
        <taxon>Myriangium</taxon>
    </lineage>
</organism>
<evidence type="ECO:0000313" key="2">
    <source>
        <dbReference type="Proteomes" id="UP000799439"/>
    </source>
</evidence>
<proteinExistence type="predicted"/>